<evidence type="ECO:0000256" key="1">
    <source>
        <dbReference type="ARBA" id="ARBA00022679"/>
    </source>
</evidence>
<reference evidence="4 5" key="1">
    <citation type="submission" date="2019-01" db="EMBL/GenBank/DDBJ databases">
        <title>A draft genome assembly of the solar-powered sea slug Elysia chlorotica.</title>
        <authorList>
            <person name="Cai H."/>
            <person name="Li Q."/>
            <person name="Fang X."/>
            <person name="Li J."/>
            <person name="Curtis N.E."/>
            <person name="Altenburger A."/>
            <person name="Shibata T."/>
            <person name="Feng M."/>
            <person name="Maeda T."/>
            <person name="Schwartz J.A."/>
            <person name="Shigenobu S."/>
            <person name="Lundholm N."/>
            <person name="Nishiyama T."/>
            <person name="Yang H."/>
            <person name="Hasebe M."/>
            <person name="Li S."/>
            <person name="Pierce S.K."/>
            <person name="Wang J."/>
        </authorList>
    </citation>
    <scope>NUCLEOTIDE SEQUENCE [LARGE SCALE GENOMIC DNA]</scope>
    <source>
        <strain evidence="4">EC2010</strain>
        <tissue evidence="4">Whole organism of an adult</tissue>
    </source>
</reference>
<evidence type="ECO:0008006" key="6">
    <source>
        <dbReference type="Google" id="ProtNLM"/>
    </source>
</evidence>
<dbReference type="Pfam" id="PF00108">
    <property type="entry name" value="Thiolase_N"/>
    <property type="match status" value="1"/>
</dbReference>
<protein>
    <recommendedName>
        <fullName evidence="6">Thiolase N-terminal domain-containing protein</fullName>
    </recommendedName>
</protein>
<keyword evidence="1" id="KW-0808">Transferase</keyword>
<dbReference type="InterPro" id="IPR020615">
    <property type="entry name" value="Thiolase_acyl_enz_int_AS"/>
</dbReference>
<accession>A0A3S0ZJ13</accession>
<dbReference type="PANTHER" id="PTHR42870:SF1">
    <property type="entry name" value="NON-SPECIFIC LIPID-TRANSFER PROTEIN-LIKE 2"/>
    <property type="match status" value="1"/>
</dbReference>
<dbReference type="CDD" id="cd00829">
    <property type="entry name" value="SCP-x_thiolase"/>
    <property type="match status" value="1"/>
</dbReference>
<dbReference type="OrthoDB" id="542135at2759"/>
<dbReference type="InterPro" id="IPR016039">
    <property type="entry name" value="Thiolase-like"/>
</dbReference>
<dbReference type="InterPro" id="IPR055140">
    <property type="entry name" value="Thiolase_C_2"/>
</dbReference>
<dbReference type="STRING" id="188477.A0A3S0ZJ13"/>
<feature type="domain" description="Thiolase C-terminal" evidence="3">
    <location>
        <begin position="275"/>
        <end position="409"/>
    </location>
</feature>
<gene>
    <name evidence="4" type="ORF">EGW08_012159</name>
</gene>
<keyword evidence="5" id="KW-1185">Reference proteome</keyword>
<evidence type="ECO:0000313" key="4">
    <source>
        <dbReference type="EMBL" id="RUS80081.1"/>
    </source>
</evidence>
<feature type="domain" description="Thiolase N-terminal" evidence="2">
    <location>
        <begin position="8"/>
        <end position="203"/>
    </location>
</feature>
<dbReference type="SUPFAM" id="SSF53901">
    <property type="entry name" value="Thiolase-like"/>
    <property type="match status" value="1"/>
</dbReference>
<comment type="caution">
    <text evidence="4">The sequence shown here is derived from an EMBL/GenBank/DDBJ whole genome shotgun (WGS) entry which is preliminary data.</text>
</comment>
<dbReference type="AlphaFoldDB" id="A0A3S0ZJ13"/>
<organism evidence="4 5">
    <name type="scientific">Elysia chlorotica</name>
    <name type="common">Eastern emerald elysia</name>
    <name type="synonym">Sea slug</name>
    <dbReference type="NCBI Taxonomy" id="188477"/>
    <lineage>
        <taxon>Eukaryota</taxon>
        <taxon>Metazoa</taxon>
        <taxon>Spiralia</taxon>
        <taxon>Lophotrochozoa</taxon>
        <taxon>Mollusca</taxon>
        <taxon>Gastropoda</taxon>
        <taxon>Heterobranchia</taxon>
        <taxon>Euthyneura</taxon>
        <taxon>Panpulmonata</taxon>
        <taxon>Sacoglossa</taxon>
        <taxon>Placobranchoidea</taxon>
        <taxon>Plakobranchidae</taxon>
        <taxon>Elysia</taxon>
    </lineage>
</organism>
<dbReference type="GO" id="GO:0016747">
    <property type="term" value="F:acyltransferase activity, transferring groups other than amino-acyl groups"/>
    <property type="evidence" value="ECO:0007669"/>
    <property type="project" value="InterPro"/>
</dbReference>
<dbReference type="EMBL" id="RQTK01000412">
    <property type="protein sequence ID" value="RUS80081.1"/>
    <property type="molecule type" value="Genomic_DNA"/>
</dbReference>
<evidence type="ECO:0000313" key="5">
    <source>
        <dbReference type="Proteomes" id="UP000271974"/>
    </source>
</evidence>
<dbReference type="PANTHER" id="PTHR42870">
    <property type="entry name" value="ACETYL-COA C-ACETYLTRANSFERASE"/>
    <property type="match status" value="1"/>
</dbReference>
<proteinExistence type="predicted"/>
<evidence type="ECO:0000259" key="3">
    <source>
        <dbReference type="Pfam" id="PF22691"/>
    </source>
</evidence>
<dbReference type="PROSITE" id="PS00098">
    <property type="entry name" value="THIOLASE_1"/>
    <property type="match status" value="1"/>
</dbReference>
<dbReference type="NCBIfam" id="NF006102">
    <property type="entry name" value="PRK08256.1"/>
    <property type="match status" value="1"/>
</dbReference>
<dbReference type="Pfam" id="PF22691">
    <property type="entry name" value="Thiolase_C_1"/>
    <property type="match status" value="1"/>
</dbReference>
<dbReference type="InterPro" id="IPR002155">
    <property type="entry name" value="Thiolase"/>
</dbReference>
<evidence type="ECO:0000259" key="2">
    <source>
        <dbReference type="Pfam" id="PF00108"/>
    </source>
</evidence>
<dbReference type="InterPro" id="IPR020616">
    <property type="entry name" value="Thiolase_N"/>
</dbReference>
<name>A0A3S0ZJ13_ELYCH</name>
<dbReference type="PIRSF" id="PIRSF000429">
    <property type="entry name" value="Ac-CoA_Ac_transf"/>
    <property type="match status" value="1"/>
</dbReference>
<sequence length="425" mass="46012">MAAPVETYVVGVGMTKFCRPKTRKWDYPDMAREAGKEALEDAGLKYNDIDAVVASYCYGEPTCGQRAVYELGLTGVPVFNVNNNCSSGSSALMLARRLVMSGSEECVLAIGFEKMEGGLSEKYTDRISPVGRHMDHMVNIGAEPGLISPKMNHMTSDVIKLFAYAAREYIDKYPQQEVKEALVKIAYKNRKQGTNNPRASFQSVLSMDTIANKAVLCPPITFGMTAATADGSAAAIVCSEAFVKRRNLQAKAVKILAQNMVTDLPSSFERSFIDLSGYAMAKEAASKCFSQSGLTPRDIDLFEVHDCFSCNELLMYEALGLCPPGRGVSMVENSEWRKNKAGGELCYIDKKWVVNPSGGLESKGHPIGASGLAQCAELTWQLRGQAGKRQVEGAKRAMQHNFGIGGAAVVTVYEAPACVASKAKL</sequence>
<dbReference type="Gene3D" id="3.40.47.10">
    <property type="match status" value="1"/>
</dbReference>
<dbReference type="Proteomes" id="UP000271974">
    <property type="component" value="Unassembled WGS sequence"/>
</dbReference>